<dbReference type="AlphaFoldDB" id="A0A0F9DQV4"/>
<organism evidence="1">
    <name type="scientific">marine sediment metagenome</name>
    <dbReference type="NCBI Taxonomy" id="412755"/>
    <lineage>
        <taxon>unclassified sequences</taxon>
        <taxon>metagenomes</taxon>
        <taxon>ecological metagenomes</taxon>
    </lineage>
</organism>
<proteinExistence type="predicted"/>
<dbReference type="EMBL" id="LAZR01040518">
    <property type="protein sequence ID" value="KKL14283.1"/>
    <property type="molecule type" value="Genomic_DNA"/>
</dbReference>
<evidence type="ECO:0008006" key="2">
    <source>
        <dbReference type="Google" id="ProtNLM"/>
    </source>
</evidence>
<evidence type="ECO:0000313" key="1">
    <source>
        <dbReference type="EMBL" id="KKL14283.1"/>
    </source>
</evidence>
<dbReference type="InterPro" id="IPR036388">
    <property type="entry name" value="WH-like_DNA-bd_sf"/>
</dbReference>
<protein>
    <recommendedName>
        <fullName evidence="2">HTH arsR-type domain-containing protein</fullName>
    </recommendedName>
</protein>
<gene>
    <name evidence="1" type="ORF">LCGC14_2517250</name>
</gene>
<sequence length="96" mass="11549">SYVKEMPEQKKIGHGQHLKAVNHPIRREILKFVNEKEEIFEDNLINKLKENKTVDSEDIFKYHMAFWLQTFCLEKIEEEDRVLYKILPSGKVIENF</sequence>
<reference evidence="1" key="1">
    <citation type="journal article" date="2015" name="Nature">
        <title>Complex archaea that bridge the gap between prokaryotes and eukaryotes.</title>
        <authorList>
            <person name="Spang A."/>
            <person name="Saw J.H."/>
            <person name="Jorgensen S.L."/>
            <person name="Zaremba-Niedzwiedzka K."/>
            <person name="Martijn J."/>
            <person name="Lind A.E."/>
            <person name="van Eijk R."/>
            <person name="Schleper C."/>
            <person name="Guy L."/>
            <person name="Ettema T.J."/>
        </authorList>
    </citation>
    <scope>NUCLEOTIDE SEQUENCE</scope>
</reference>
<dbReference type="Gene3D" id="1.10.10.10">
    <property type="entry name" value="Winged helix-like DNA-binding domain superfamily/Winged helix DNA-binding domain"/>
    <property type="match status" value="1"/>
</dbReference>
<accession>A0A0F9DQV4</accession>
<name>A0A0F9DQV4_9ZZZZ</name>
<comment type="caution">
    <text evidence="1">The sequence shown here is derived from an EMBL/GenBank/DDBJ whole genome shotgun (WGS) entry which is preliminary data.</text>
</comment>
<feature type="non-terminal residue" evidence="1">
    <location>
        <position position="1"/>
    </location>
</feature>